<gene>
    <name evidence="2" type="ORF">BQ4739_LOCUS6642</name>
</gene>
<protein>
    <submittedName>
        <fullName evidence="2">Uncharacterized protein</fullName>
    </submittedName>
</protein>
<feature type="region of interest" description="Disordered" evidence="1">
    <location>
        <begin position="58"/>
        <end position="108"/>
    </location>
</feature>
<evidence type="ECO:0000313" key="2">
    <source>
        <dbReference type="EMBL" id="SZX66203.1"/>
    </source>
</evidence>
<dbReference type="Proteomes" id="UP000256970">
    <property type="component" value="Unassembled WGS sequence"/>
</dbReference>
<keyword evidence="3" id="KW-1185">Reference proteome</keyword>
<feature type="region of interest" description="Disordered" evidence="1">
    <location>
        <begin position="125"/>
        <end position="145"/>
    </location>
</feature>
<name>A0A383VMQ2_TETOB</name>
<organism evidence="2 3">
    <name type="scientific">Tetradesmus obliquus</name>
    <name type="common">Green alga</name>
    <name type="synonym">Acutodesmus obliquus</name>
    <dbReference type="NCBI Taxonomy" id="3088"/>
    <lineage>
        <taxon>Eukaryota</taxon>
        <taxon>Viridiplantae</taxon>
        <taxon>Chlorophyta</taxon>
        <taxon>core chlorophytes</taxon>
        <taxon>Chlorophyceae</taxon>
        <taxon>CS clade</taxon>
        <taxon>Sphaeropleales</taxon>
        <taxon>Scenedesmaceae</taxon>
        <taxon>Tetradesmus</taxon>
    </lineage>
</organism>
<feature type="compositionally biased region" description="Basic and acidic residues" evidence="1">
    <location>
        <begin position="66"/>
        <end position="78"/>
    </location>
</feature>
<dbReference type="AlphaFoldDB" id="A0A383VMQ2"/>
<dbReference type="EMBL" id="FNXT01000689">
    <property type="protein sequence ID" value="SZX66203.1"/>
    <property type="molecule type" value="Genomic_DNA"/>
</dbReference>
<accession>A0A383VMQ2</accession>
<evidence type="ECO:0000256" key="1">
    <source>
        <dbReference type="SAM" id="MobiDB-lite"/>
    </source>
</evidence>
<sequence>MKRGNAQPIDPLHWNDFWWKYNTSCNPFLGVKELMDRIMRTNYSRDQGCEDGLKRKELDAQGMQQKVEKKKMEQEQKKQQQWSKPTMPPTLQHVTVPPSKASSPAGKRGGQIKCYAVELVAPQQSEGAIPAKATSPPKNVRNPEL</sequence>
<proteinExistence type="predicted"/>
<reference evidence="2 3" key="1">
    <citation type="submission" date="2016-10" db="EMBL/GenBank/DDBJ databases">
        <authorList>
            <person name="Cai Z."/>
        </authorList>
    </citation>
    <scope>NUCLEOTIDE SEQUENCE [LARGE SCALE GENOMIC DNA]</scope>
</reference>
<evidence type="ECO:0000313" key="3">
    <source>
        <dbReference type="Proteomes" id="UP000256970"/>
    </source>
</evidence>